<dbReference type="InterPro" id="IPR014001">
    <property type="entry name" value="Helicase_ATP-bd"/>
</dbReference>
<dbReference type="InterPro" id="IPR027417">
    <property type="entry name" value="P-loop_NTPase"/>
</dbReference>
<evidence type="ECO:0000259" key="9">
    <source>
        <dbReference type="PROSITE" id="PS51195"/>
    </source>
</evidence>
<dbReference type="Proteomes" id="UP000596739">
    <property type="component" value="Unassembled WGS sequence"/>
</dbReference>
<evidence type="ECO:0000256" key="5">
    <source>
        <dbReference type="PROSITE-ProRule" id="PRU00552"/>
    </source>
</evidence>
<dbReference type="PROSITE" id="PS51192">
    <property type="entry name" value="HELICASE_ATP_BIND_1"/>
    <property type="match status" value="1"/>
</dbReference>
<dbReference type="InterPro" id="IPR011545">
    <property type="entry name" value="DEAD/DEAH_box_helicase_dom"/>
</dbReference>
<dbReference type="Pfam" id="PF00270">
    <property type="entry name" value="DEAD"/>
    <property type="match status" value="1"/>
</dbReference>
<dbReference type="InterPro" id="IPR001650">
    <property type="entry name" value="Helicase_C-like"/>
</dbReference>
<evidence type="ECO:0000313" key="11">
    <source>
        <dbReference type="Proteomes" id="UP000596739"/>
    </source>
</evidence>
<organism evidence="10 11">
    <name type="scientific">Clostridium yunnanense</name>
    <dbReference type="NCBI Taxonomy" id="2800325"/>
    <lineage>
        <taxon>Bacteria</taxon>
        <taxon>Bacillati</taxon>
        <taxon>Bacillota</taxon>
        <taxon>Clostridia</taxon>
        <taxon>Eubacteriales</taxon>
        <taxon>Clostridiaceae</taxon>
        <taxon>Clostridium</taxon>
    </lineage>
</organism>
<dbReference type="PROSITE" id="PS51195">
    <property type="entry name" value="Q_MOTIF"/>
    <property type="match status" value="1"/>
</dbReference>
<evidence type="ECO:0000256" key="2">
    <source>
        <dbReference type="ARBA" id="ARBA00022801"/>
    </source>
</evidence>
<dbReference type="RefSeq" id="WP_200266025.1">
    <property type="nucleotide sequence ID" value="NZ_JAENHN010000006.1"/>
</dbReference>
<dbReference type="PANTHER" id="PTHR47963:SF7">
    <property type="entry name" value="ATP-DEPENDENT RNA HELICASE YFML-RELATED"/>
    <property type="match status" value="1"/>
</dbReference>
<comment type="caution">
    <text evidence="10">The sequence shown here is derived from an EMBL/GenBank/DDBJ whole genome shotgun (WGS) entry which is preliminary data.</text>
</comment>
<feature type="region of interest" description="Disordered" evidence="6">
    <location>
        <begin position="386"/>
        <end position="410"/>
    </location>
</feature>
<evidence type="ECO:0000259" key="7">
    <source>
        <dbReference type="PROSITE" id="PS51192"/>
    </source>
</evidence>
<dbReference type="SMART" id="SM00490">
    <property type="entry name" value="HELICc"/>
    <property type="match status" value="1"/>
</dbReference>
<evidence type="ECO:0000313" key="10">
    <source>
        <dbReference type="EMBL" id="MBK1809404.1"/>
    </source>
</evidence>
<keyword evidence="11" id="KW-1185">Reference proteome</keyword>
<evidence type="ECO:0000256" key="4">
    <source>
        <dbReference type="ARBA" id="ARBA00022840"/>
    </source>
</evidence>
<reference evidence="11" key="1">
    <citation type="submission" date="2021-01" db="EMBL/GenBank/DDBJ databases">
        <title>Genome public.</title>
        <authorList>
            <person name="Liu C."/>
            <person name="Sun Q."/>
        </authorList>
    </citation>
    <scope>NUCLEOTIDE SEQUENCE [LARGE SCALE GENOMIC DNA]</scope>
    <source>
        <strain evidence="11">YIM B02505</strain>
    </source>
</reference>
<dbReference type="Gene3D" id="3.40.50.300">
    <property type="entry name" value="P-loop containing nucleotide triphosphate hydrolases"/>
    <property type="match status" value="2"/>
</dbReference>
<dbReference type="Pfam" id="PF00271">
    <property type="entry name" value="Helicase_C"/>
    <property type="match status" value="1"/>
</dbReference>
<evidence type="ECO:0000256" key="3">
    <source>
        <dbReference type="ARBA" id="ARBA00022806"/>
    </source>
</evidence>
<sequence length="410" mass="46040">MVNSFEKLSLPVTLIEGLAKSQISTPTEIQEKVIPIALENKDIIGKSQTGSGKTLAYLLPIFNKIDSSKREMQSIILAPTHELVMQIDREIKLLATNSALPVTSTSIIGEVNIKRQIENLKVKPHIVVGTPGRVLELIKLKKISAHTVKTIVIDEGDRLLNDKNIAPVKDIIKSTLRDRQIMVFSATITTESEKAAKEIMKDPILIKLDEDNSVSSTIEHLFVLTERRDKMEVLRKLIHASGTKKAIVFINKSEETEDTTLKLQFHKVKAYGIYGTSTKEERKKALEGFRNGKYQVLVASDIAARGLDVKGITHIFNLDLPEDHKEYLHRVGRTGRAGQSGTAISIVTDRELPTIHKFENIFNIKISQKDIYKGEILELDEAKELKHDNYQSNPNKKKKSTTKNLGQKKK</sequence>
<dbReference type="GO" id="GO:0004386">
    <property type="term" value="F:helicase activity"/>
    <property type="evidence" value="ECO:0007669"/>
    <property type="project" value="UniProtKB-KW"/>
</dbReference>
<accession>A0ABS1EJ59</accession>
<feature type="compositionally biased region" description="Basic residues" evidence="6">
    <location>
        <begin position="395"/>
        <end position="410"/>
    </location>
</feature>
<dbReference type="SMART" id="SM00487">
    <property type="entry name" value="DEXDc"/>
    <property type="match status" value="1"/>
</dbReference>
<keyword evidence="2" id="KW-0378">Hydrolase</keyword>
<protein>
    <submittedName>
        <fullName evidence="10">DEAD/DEAH box helicase</fullName>
    </submittedName>
</protein>
<feature type="domain" description="Helicase C-terminal" evidence="8">
    <location>
        <begin position="217"/>
        <end position="380"/>
    </location>
</feature>
<dbReference type="InterPro" id="IPR044742">
    <property type="entry name" value="DEAD/DEAH_RhlB"/>
</dbReference>
<gene>
    <name evidence="10" type="ORF">JHL18_01920</name>
</gene>
<keyword evidence="1" id="KW-0547">Nucleotide-binding</keyword>
<evidence type="ECO:0000256" key="6">
    <source>
        <dbReference type="SAM" id="MobiDB-lite"/>
    </source>
</evidence>
<evidence type="ECO:0000259" key="8">
    <source>
        <dbReference type="PROSITE" id="PS51194"/>
    </source>
</evidence>
<feature type="domain" description="DEAD-box RNA helicase Q" evidence="9">
    <location>
        <begin position="3"/>
        <end position="31"/>
    </location>
</feature>
<dbReference type="EMBL" id="JAENHN010000006">
    <property type="protein sequence ID" value="MBK1809404.1"/>
    <property type="molecule type" value="Genomic_DNA"/>
</dbReference>
<name>A0ABS1EJ59_9CLOT</name>
<dbReference type="CDD" id="cd18787">
    <property type="entry name" value="SF2_C_DEAD"/>
    <property type="match status" value="1"/>
</dbReference>
<feature type="short sequence motif" description="Q motif" evidence="5">
    <location>
        <begin position="3"/>
        <end position="31"/>
    </location>
</feature>
<dbReference type="SUPFAM" id="SSF52540">
    <property type="entry name" value="P-loop containing nucleoside triphosphate hydrolases"/>
    <property type="match status" value="1"/>
</dbReference>
<dbReference type="CDD" id="cd00268">
    <property type="entry name" value="DEADc"/>
    <property type="match status" value="1"/>
</dbReference>
<proteinExistence type="predicted"/>
<keyword evidence="3 10" id="KW-0347">Helicase</keyword>
<dbReference type="InterPro" id="IPR014014">
    <property type="entry name" value="RNA_helicase_DEAD_Q_motif"/>
</dbReference>
<dbReference type="InterPro" id="IPR050547">
    <property type="entry name" value="DEAD_box_RNA_helicases"/>
</dbReference>
<keyword evidence="4" id="KW-0067">ATP-binding</keyword>
<evidence type="ECO:0000256" key="1">
    <source>
        <dbReference type="ARBA" id="ARBA00022741"/>
    </source>
</evidence>
<dbReference type="PROSITE" id="PS51194">
    <property type="entry name" value="HELICASE_CTER"/>
    <property type="match status" value="1"/>
</dbReference>
<dbReference type="PANTHER" id="PTHR47963">
    <property type="entry name" value="DEAD-BOX ATP-DEPENDENT RNA HELICASE 47, MITOCHONDRIAL"/>
    <property type="match status" value="1"/>
</dbReference>
<feature type="domain" description="Helicase ATP-binding" evidence="7">
    <location>
        <begin position="34"/>
        <end position="206"/>
    </location>
</feature>